<dbReference type="CDD" id="cd06908">
    <property type="entry name" value="M14_AGBL4_like"/>
    <property type="match status" value="1"/>
</dbReference>
<reference evidence="5 6" key="1">
    <citation type="journal article" date="2023" name="BMC Biol.">
        <title>The compact genome of the sponge Oopsacas minuta (Hexactinellida) is lacking key metazoan core genes.</title>
        <authorList>
            <person name="Santini S."/>
            <person name="Schenkelaars Q."/>
            <person name="Jourda C."/>
            <person name="Duchesne M."/>
            <person name="Belahbib H."/>
            <person name="Rocher C."/>
            <person name="Selva M."/>
            <person name="Riesgo A."/>
            <person name="Vervoort M."/>
            <person name="Leys S.P."/>
            <person name="Kodjabachian L."/>
            <person name="Le Bivic A."/>
            <person name="Borchiellini C."/>
            <person name="Claverie J.M."/>
            <person name="Renard E."/>
        </authorList>
    </citation>
    <scope>NUCLEOTIDE SEQUENCE [LARGE SCALE GENOMIC DNA]</scope>
    <source>
        <strain evidence="5">SPO-2</strain>
    </source>
</reference>
<dbReference type="GO" id="GO:0008270">
    <property type="term" value="F:zinc ion binding"/>
    <property type="evidence" value="ECO:0007669"/>
    <property type="project" value="InterPro"/>
</dbReference>
<evidence type="ECO:0000256" key="3">
    <source>
        <dbReference type="PROSITE-ProRule" id="PRU01379"/>
    </source>
</evidence>
<sequence length="327" mass="37544">MGPVVCSTSNPNWERLPSHLVFYYKSPPHMNRYVMSFVFQFPRTLDRYQFAYSFPYTHSRLTAYLKQLCALYPTILTLEVLCTSIQQRSTHILTISSPSNLTATGQSIVFITSRVHPGESPASFVCQGLIDFLVSQHPAASSLRDRLVFKIVPMLNPDGVVLGNYRCSLLGEDLNRQWEEPSPFLHPTIYHTKSLLQVFDKDPEIRLDFYIDIHAHSTLTNGFMYGNVFKDETRFKRQLKFPKLLANRANDFSWSKTIFDKDVVKAGTGRRCLARSLNKNTLCYTMEVSLFSYTTKSQEQQAYTEGVYCKLGMSIALALLDYYQLEI</sequence>
<dbReference type="SUPFAM" id="SSF53187">
    <property type="entry name" value="Zn-dependent exopeptidases"/>
    <property type="match status" value="1"/>
</dbReference>
<dbReference type="EMBL" id="JAKMXF010000310">
    <property type="protein sequence ID" value="KAI6650634.1"/>
    <property type="molecule type" value="Genomic_DNA"/>
</dbReference>
<evidence type="ECO:0000259" key="4">
    <source>
        <dbReference type="PROSITE" id="PS52035"/>
    </source>
</evidence>
<feature type="active site" description="Proton donor/acceptor" evidence="3">
    <location>
        <position position="287"/>
    </location>
</feature>
<proteinExistence type="inferred from homology"/>
<name>A0AAV7JQ89_9METZ</name>
<comment type="similarity">
    <text evidence="2 3">Belongs to the peptidase M14 family.</text>
</comment>
<comment type="cofactor">
    <cofactor evidence="1">
        <name>Zn(2+)</name>
        <dbReference type="ChEBI" id="CHEBI:29105"/>
    </cofactor>
</comment>
<evidence type="ECO:0000256" key="1">
    <source>
        <dbReference type="ARBA" id="ARBA00001947"/>
    </source>
</evidence>
<protein>
    <recommendedName>
        <fullName evidence="4">Peptidase M14 domain-containing protein</fullName>
    </recommendedName>
</protein>
<evidence type="ECO:0000313" key="6">
    <source>
        <dbReference type="Proteomes" id="UP001165289"/>
    </source>
</evidence>
<evidence type="ECO:0000313" key="5">
    <source>
        <dbReference type="EMBL" id="KAI6650634.1"/>
    </source>
</evidence>
<feature type="domain" description="Peptidase M14" evidence="4">
    <location>
        <begin position="54"/>
        <end position="323"/>
    </location>
</feature>
<gene>
    <name evidence="5" type="ORF">LOD99_7684</name>
</gene>
<comment type="caution">
    <text evidence="5">The sequence shown here is derived from an EMBL/GenBank/DDBJ whole genome shotgun (WGS) entry which is preliminary data.</text>
</comment>
<keyword evidence="6" id="KW-1185">Reference proteome</keyword>
<accession>A0AAV7JQ89</accession>
<organism evidence="5 6">
    <name type="scientific">Oopsacas minuta</name>
    <dbReference type="NCBI Taxonomy" id="111878"/>
    <lineage>
        <taxon>Eukaryota</taxon>
        <taxon>Metazoa</taxon>
        <taxon>Porifera</taxon>
        <taxon>Hexactinellida</taxon>
        <taxon>Hexasterophora</taxon>
        <taxon>Lyssacinosida</taxon>
        <taxon>Leucopsacidae</taxon>
        <taxon>Oopsacas</taxon>
    </lineage>
</organism>
<dbReference type="InterPro" id="IPR000834">
    <property type="entry name" value="Peptidase_M14"/>
</dbReference>
<dbReference type="GO" id="GO:0004181">
    <property type="term" value="F:metallocarboxypeptidase activity"/>
    <property type="evidence" value="ECO:0007669"/>
    <property type="project" value="InterPro"/>
</dbReference>
<dbReference type="AlphaFoldDB" id="A0AAV7JQ89"/>
<dbReference type="PANTHER" id="PTHR12756:SF9">
    <property type="entry name" value="CYTOSOLIC CARBOXYPEPTIDASE 6"/>
    <property type="match status" value="1"/>
</dbReference>
<dbReference type="Gene3D" id="3.40.630.10">
    <property type="entry name" value="Zn peptidases"/>
    <property type="match status" value="1"/>
</dbReference>
<dbReference type="InterPro" id="IPR050821">
    <property type="entry name" value="Cytosolic_carboxypeptidase"/>
</dbReference>
<dbReference type="Pfam" id="PF00246">
    <property type="entry name" value="Peptidase_M14"/>
    <property type="match status" value="1"/>
</dbReference>
<dbReference type="GO" id="GO:0006508">
    <property type="term" value="P:proteolysis"/>
    <property type="evidence" value="ECO:0007669"/>
    <property type="project" value="InterPro"/>
</dbReference>
<dbReference type="PANTHER" id="PTHR12756">
    <property type="entry name" value="CYTOSOLIC CARBOXYPEPTIDASE"/>
    <property type="match status" value="1"/>
</dbReference>
<dbReference type="SMART" id="SM00631">
    <property type="entry name" value="Zn_pept"/>
    <property type="match status" value="1"/>
</dbReference>
<dbReference type="PROSITE" id="PS52035">
    <property type="entry name" value="PEPTIDASE_M14"/>
    <property type="match status" value="1"/>
</dbReference>
<dbReference type="Proteomes" id="UP001165289">
    <property type="component" value="Unassembled WGS sequence"/>
</dbReference>
<evidence type="ECO:0000256" key="2">
    <source>
        <dbReference type="ARBA" id="ARBA00005988"/>
    </source>
</evidence>